<gene>
    <name evidence="1" type="ORF">JI751_15640</name>
</gene>
<dbReference type="CDD" id="cd00377">
    <property type="entry name" value="ICL_PEPM"/>
    <property type="match status" value="1"/>
</dbReference>
<evidence type="ECO:0000313" key="2">
    <source>
        <dbReference type="Proteomes" id="UP000636918"/>
    </source>
</evidence>
<keyword evidence="1" id="KW-0456">Lyase</keyword>
<sequence>MLVLPNVWDVGSARVVEGAGYRALATASAAVTAVLGHEDGDVAPSDEMFAAAARIARAVSVPVSIDAEAGYGLPPAELVDRLLAAGVVGCNLEDSDHAAGGLVDADRHAAYLAEVRAACAAREVPLVLNARVDVFLPPAGVPADGRVDEALRRARLYREAGADCVYPIGVGDPDVLARLVEGIDGPVNGNSGPDLPLAVLRDLGVARVSYGPRFYRAALADLDRAVRRLAEE</sequence>
<dbReference type="EMBL" id="JAERSG010000005">
    <property type="protein sequence ID" value="MBL0749052.1"/>
    <property type="molecule type" value="Genomic_DNA"/>
</dbReference>
<dbReference type="PANTHER" id="PTHR42905">
    <property type="entry name" value="PHOSPHOENOLPYRUVATE CARBOXYLASE"/>
    <property type="match status" value="1"/>
</dbReference>
<keyword evidence="2" id="KW-1185">Reference proteome</keyword>
<dbReference type="InterPro" id="IPR040442">
    <property type="entry name" value="Pyrv_kinase-like_dom_sf"/>
</dbReference>
<comment type="caution">
    <text evidence="1">The sequence shown here is derived from an EMBL/GenBank/DDBJ whole genome shotgun (WGS) entry which is preliminary data.</text>
</comment>
<dbReference type="InterPro" id="IPR015813">
    <property type="entry name" value="Pyrv/PenolPyrv_kinase-like_dom"/>
</dbReference>
<dbReference type="Pfam" id="PF13714">
    <property type="entry name" value="PEP_mutase"/>
    <property type="match status" value="1"/>
</dbReference>
<dbReference type="GO" id="GO:0016829">
    <property type="term" value="F:lyase activity"/>
    <property type="evidence" value="ECO:0007669"/>
    <property type="project" value="UniProtKB-KW"/>
</dbReference>
<protein>
    <submittedName>
        <fullName evidence="1">Isocitrate lyase/phosphoenolpyruvate mutase family protein</fullName>
    </submittedName>
</protein>
<dbReference type="Gene3D" id="3.20.20.60">
    <property type="entry name" value="Phosphoenolpyruvate-binding domains"/>
    <property type="match status" value="1"/>
</dbReference>
<name>A0ABS1LBY8_9ACTN</name>
<dbReference type="Proteomes" id="UP000636918">
    <property type="component" value="Unassembled WGS sequence"/>
</dbReference>
<evidence type="ECO:0000313" key="1">
    <source>
        <dbReference type="EMBL" id="MBL0749052.1"/>
    </source>
</evidence>
<proteinExistence type="predicted"/>
<organism evidence="1 2">
    <name type="scientific">Nocardioides baculatus</name>
    <dbReference type="NCBI Taxonomy" id="2801337"/>
    <lineage>
        <taxon>Bacteria</taxon>
        <taxon>Bacillati</taxon>
        <taxon>Actinomycetota</taxon>
        <taxon>Actinomycetes</taxon>
        <taxon>Propionibacteriales</taxon>
        <taxon>Nocardioidaceae</taxon>
        <taxon>Nocardioides</taxon>
    </lineage>
</organism>
<dbReference type="SUPFAM" id="SSF51621">
    <property type="entry name" value="Phosphoenolpyruvate/pyruvate domain"/>
    <property type="match status" value="1"/>
</dbReference>
<dbReference type="PANTHER" id="PTHR42905:SF16">
    <property type="entry name" value="CARBOXYPHOSPHONOENOLPYRUVATE PHOSPHONOMUTASE-LIKE PROTEIN (AFU_ORTHOLOGUE AFUA_5G07230)"/>
    <property type="match status" value="1"/>
</dbReference>
<dbReference type="InterPro" id="IPR039556">
    <property type="entry name" value="ICL/PEPM"/>
</dbReference>
<accession>A0ABS1LBY8</accession>
<reference evidence="1 2" key="1">
    <citation type="submission" date="2021-01" db="EMBL/GenBank/DDBJ databases">
        <title>Genome seq and assembly of Nocardiodes sp. G10.</title>
        <authorList>
            <person name="Chhetri G."/>
        </authorList>
    </citation>
    <scope>NUCLEOTIDE SEQUENCE [LARGE SCALE GENOMIC DNA]</scope>
    <source>
        <strain evidence="1 2">G10</strain>
    </source>
</reference>